<dbReference type="Gene3D" id="3.40.1190.20">
    <property type="match status" value="1"/>
</dbReference>
<comment type="similarity">
    <text evidence="18">Belongs to the NnrE/AIBP family.</text>
</comment>
<dbReference type="InterPro" id="IPR036652">
    <property type="entry name" value="YjeF_N_dom_sf"/>
</dbReference>
<feature type="binding site" evidence="18">
    <location>
        <position position="79"/>
    </location>
    <ligand>
        <name>K(+)</name>
        <dbReference type="ChEBI" id="CHEBI:29103"/>
    </ligand>
</feature>
<keyword evidence="5 18" id="KW-0479">Metal-binding</keyword>
<dbReference type="EC" id="5.1.99.6" evidence="19"/>
<dbReference type="CDD" id="cd01171">
    <property type="entry name" value="YXKO-related"/>
    <property type="match status" value="1"/>
</dbReference>
<dbReference type="EMBL" id="CP103416">
    <property type="protein sequence ID" value="UVW34573.1"/>
    <property type="molecule type" value="Genomic_DNA"/>
</dbReference>
<dbReference type="InterPro" id="IPR000631">
    <property type="entry name" value="CARKD"/>
</dbReference>
<dbReference type="HAMAP" id="MF_01965">
    <property type="entry name" value="NADHX_dehydratase"/>
    <property type="match status" value="1"/>
</dbReference>
<dbReference type="InterPro" id="IPR004443">
    <property type="entry name" value="YjeF_N_dom"/>
</dbReference>
<evidence type="ECO:0000256" key="16">
    <source>
        <dbReference type="ARBA" id="ARBA00049209"/>
    </source>
</evidence>
<dbReference type="NCBIfam" id="TIGR00196">
    <property type="entry name" value="yjeF_cterm"/>
    <property type="match status" value="1"/>
</dbReference>
<comment type="similarity">
    <text evidence="17">Belongs to the NnrD/CARKD family.</text>
</comment>
<keyword evidence="12 17" id="KW-0456">Lyase</keyword>
<dbReference type="Pfam" id="PF01256">
    <property type="entry name" value="Carb_kinase"/>
    <property type="match status" value="1"/>
</dbReference>
<dbReference type="SUPFAM" id="SSF64153">
    <property type="entry name" value="YjeF N-terminal domain-like"/>
    <property type="match status" value="1"/>
</dbReference>
<dbReference type="SUPFAM" id="SSF53613">
    <property type="entry name" value="Ribokinase-like"/>
    <property type="match status" value="1"/>
</dbReference>
<feature type="binding site" evidence="18">
    <location>
        <position position="142"/>
    </location>
    <ligand>
        <name>K(+)</name>
        <dbReference type="ChEBI" id="CHEBI:29103"/>
    </ligand>
</feature>
<feature type="binding site" evidence="17">
    <location>
        <position position="388"/>
    </location>
    <ligand>
        <name>(6S)-NADPHX</name>
        <dbReference type="ChEBI" id="CHEBI:64076"/>
    </ligand>
</feature>
<keyword evidence="6 17" id="KW-0547">Nucleotide-binding</keyword>
<evidence type="ECO:0000259" key="20">
    <source>
        <dbReference type="PROSITE" id="PS51383"/>
    </source>
</evidence>
<dbReference type="NCBIfam" id="TIGR00197">
    <property type="entry name" value="yjeF_nterm"/>
    <property type="match status" value="1"/>
</dbReference>
<evidence type="ECO:0000256" key="17">
    <source>
        <dbReference type="HAMAP-Rule" id="MF_01965"/>
    </source>
</evidence>
<organism evidence="22 23">
    <name type="scientific">SAR92 clade bacterium H455</name>
    <dbReference type="NCBI Taxonomy" id="2974818"/>
    <lineage>
        <taxon>Bacteria</taxon>
        <taxon>Pseudomonadati</taxon>
        <taxon>Pseudomonadota</taxon>
        <taxon>Gammaproteobacteria</taxon>
        <taxon>Cellvibrionales</taxon>
        <taxon>Porticoccaceae</taxon>
        <taxon>SAR92 clade</taxon>
    </lineage>
</organism>
<comment type="function">
    <text evidence="14 19">Bifunctional enzyme that catalyzes the epimerization of the S- and R-forms of NAD(P)HX and the dehydration of the S-form of NAD(P)HX at the expense of ADP, which is converted to AMP. This allows the repair of both epimers of NAD(P)HX, a damaged form of NAD(P)H that is a result of enzymatic or heat-dependent hydration.</text>
</comment>
<keyword evidence="9 18" id="KW-0630">Potassium</keyword>
<comment type="similarity">
    <text evidence="3 19">In the N-terminal section; belongs to the NnrE/AIBP family.</text>
</comment>
<dbReference type="EC" id="4.2.1.136" evidence="19"/>
<comment type="catalytic activity">
    <reaction evidence="15 17 19">
        <text>(6S)-NADHX + ADP = AMP + phosphate + NADH + H(+)</text>
        <dbReference type="Rhea" id="RHEA:32223"/>
        <dbReference type="ChEBI" id="CHEBI:15378"/>
        <dbReference type="ChEBI" id="CHEBI:43474"/>
        <dbReference type="ChEBI" id="CHEBI:57945"/>
        <dbReference type="ChEBI" id="CHEBI:64074"/>
        <dbReference type="ChEBI" id="CHEBI:456215"/>
        <dbReference type="ChEBI" id="CHEBI:456216"/>
        <dbReference type="EC" id="4.2.1.136"/>
    </reaction>
</comment>
<feature type="binding site" evidence="17">
    <location>
        <position position="338"/>
    </location>
    <ligand>
        <name>(6S)-NADPHX</name>
        <dbReference type="ChEBI" id="CHEBI:64076"/>
    </ligand>
</feature>
<evidence type="ECO:0000256" key="14">
    <source>
        <dbReference type="ARBA" id="ARBA00025153"/>
    </source>
</evidence>
<gene>
    <name evidence="18" type="primary">nnrE</name>
    <name evidence="17" type="synonym">nnrD</name>
    <name evidence="22" type="ORF">NYF23_11220</name>
</gene>
<dbReference type="InterPro" id="IPR017953">
    <property type="entry name" value="Carbohydrate_kinase_pred_CS"/>
</dbReference>
<comment type="catalytic activity">
    <reaction evidence="16 17 19">
        <text>(6S)-NADPHX + ADP = AMP + phosphate + NADPH + H(+)</text>
        <dbReference type="Rhea" id="RHEA:32235"/>
        <dbReference type="ChEBI" id="CHEBI:15378"/>
        <dbReference type="ChEBI" id="CHEBI:43474"/>
        <dbReference type="ChEBI" id="CHEBI:57783"/>
        <dbReference type="ChEBI" id="CHEBI:64076"/>
        <dbReference type="ChEBI" id="CHEBI:456215"/>
        <dbReference type="ChEBI" id="CHEBI:456216"/>
        <dbReference type="EC" id="4.2.1.136"/>
    </reaction>
</comment>
<sequence>MSHIVIQDALYKAESVRKLDQLAIASLFNASVGEPAAAAMPNSQSMILMKRAGRAAFNELLEAFGKPSLITVFCGSGNNAGDGYIVATLAAEKSLAVRVVELSVPAKLSADAAVARDYAVNAGVIFAPFSETIDLSEGVVVDALLGIGATGPMREPYGAAIEMINQAALPVLAIDLPSGLYADSGAAAETAISADVTVTFIAAKQGMFSGRGPALCGEVIYHSLDVDEEIFQQVEPSAQLMDLHELIENLPTRDTDAYKNQFGHSMVIGGDHGFGGAAMMAAEAALRSGSGLVSMATRPAHVAGALARQPEVMVSGIVSGQELEPLLHKPSVLIVGPGLGRSPWSEQLLQKAVATGRPMVVDADALNIIAEGRVVSQPDGSGWIMTPHPAEAARLLNVSVDEVQADRFAAVRQLQEKYNAVILLKGVGTLIAAPGDEIIAVCPYGNPGMATGGMGDVLSGIIGALLAQGLEPKLAAQLGCCLHSAAADMALEEQGMRGLTATDLLSYLRKLLNGELS</sequence>
<comment type="catalytic activity">
    <reaction evidence="1 18 19">
        <text>(6R)-NADHX = (6S)-NADHX</text>
        <dbReference type="Rhea" id="RHEA:32215"/>
        <dbReference type="ChEBI" id="CHEBI:64074"/>
        <dbReference type="ChEBI" id="CHEBI:64075"/>
        <dbReference type="EC" id="5.1.99.6"/>
    </reaction>
</comment>
<evidence type="ECO:0000256" key="3">
    <source>
        <dbReference type="ARBA" id="ARBA00006001"/>
    </source>
</evidence>
<evidence type="ECO:0000256" key="13">
    <source>
        <dbReference type="ARBA" id="ARBA00023268"/>
    </source>
</evidence>
<keyword evidence="13" id="KW-0511">Multifunctional enzyme</keyword>
<evidence type="ECO:0000256" key="8">
    <source>
        <dbReference type="ARBA" id="ARBA00022857"/>
    </source>
</evidence>
<keyword evidence="7 17" id="KW-0067">ATP-binding</keyword>
<feature type="domain" description="YjeF C-terminal" evidence="20">
    <location>
        <begin position="242"/>
        <end position="515"/>
    </location>
</feature>
<evidence type="ECO:0000256" key="6">
    <source>
        <dbReference type="ARBA" id="ARBA00022741"/>
    </source>
</evidence>
<reference evidence="22" key="1">
    <citation type="submission" date="2022-08" db="EMBL/GenBank/DDBJ databases">
        <title>Catabolic pathway analysis in culturable SAR92 clade bacteria reveals their overlooked roles in DMSP degradation in coastal seas.</title>
        <authorList>
            <person name="He X."/>
            <person name="Zhang X."/>
            <person name="Zhang Y."/>
        </authorList>
    </citation>
    <scope>NUCLEOTIDE SEQUENCE</scope>
    <source>
        <strain evidence="22">H455</strain>
    </source>
</reference>
<evidence type="ECO:0000256" key="1">
    <source>
        <dbReference type="ARBA" id="ARBA00000013"/>
    </source>
</evidence>
<comment type="caution">
    <text evidence="18">Lacks conserved residue(s) required for the propagation of feature annotation.</text>
</comment>
<feature type="binding site" evidence="17">
    <location>
        <position position="456"/>
    </location>
    <ligand>
        <name>(6S)-NADPHX</name>
        <dbReference type="ChEBI" id="CHEBI:64076"/>
    </ligand>
</feature>
<feature type="binding site" evidence="18">
    <location>
        <begin position="146"/>
        <end position="152"/>
    </location>
    <ligand>
        <name>(6S)-NADPHX</name>
        <dbReference type="ChEBI" id="CHEBI:64076"/>
    </ligand>
</feature>
<feature type="binding site" evidence="17">
    <location>
        <position position="455"/>
    </location>
    <ligand>
        <name>AMP</name>
        <dbReference type="ChEBI" id="CHEBI:456215"/>
    </ligand>
</feature>
<evidence type="ECO:0000256" key="19">
    <source>
        <dbReference type="PIRNR" id="PIRNR017184"/>
    </source>
</evidence>
<evidence type="ECO:0000256" key="2">
    <source>
        <dbReference type="ARBA" id="ARBA00000909"/>
    </source>
</evidence>
<dbReference type="PROSITE" id="PS51385">
    <property type="entry name" value="YJEF_N"/>
    <property type="match status" value="1"/>
</dbReference>
<evidence type="ECO:0000256" key="5">
    <source>
        <dbReference type="ARBA" id="ARBA00022723"/>
    </source>
</evidence>
<comment type="cofactor">
    <cofactor evidence="18 19">
        <name>K(+)</name>
        <dbReference type="ChEBI" id="CHEBI:29103"/>
    </cofactor>
    <text evidence="18 19">Binds 1 potassium ion per subunit.</text>
</comment>
<dbReference type="PANTHER" id="PTHR12592:SF0">
    <property type="entry name" value="ATP-DEPENDENT (S)-NAD(P)H-HYDRATE DEHYDRATASE"/>
    <property type="match status" value="1"/>
</dbReference>
<feature type="binding site" evidence="18">
    <location>
        <position position="157"/>
    </location>
    <ligand>
        <name>(6S)-NADPHX</name>
        <dbReference type="ChEBI" id="CHEBI:64076"/>
    </ligand>
</feature>
<feature type="binding site" evidence="17">
    <location>
        <begin position="425"/>
        <end position="429"/>
    </location>
    <ligand>
        <name>AMP</name>
        <dbReference type="ChEBI" id="CHEBI:456215"/>
    </ligand>
</feature>
<dbReference type="PANTHER" id="PTHR12592">
    <property type="entry name" value="ATP-DEPENDENT (S)-NAD(P)H-HYDRATE DEHYDRATASE FAMILY MEMBER"/>
    <property type="match status" value="1"/>
</dbReference>
<dbReference type="InterPro" id="IPR030677">
    <property type="entry name" value="Nnr"/>
</dbReference>
<evidence type="ECO:0000256" key="7">
    <source>
        <dbReference type="ARBA" id="ARBA00022840"/>
    </source>
</evidence>
<feature type="binding site" evidence="18">
    <location>
        <position position="175"/>
    </location>
    <ligand>
        <name>(6S)-NADPHX</name>
        <dbReference type="ChEBI" id="CHEBI:64076"/>
    </ligand>
</feature>
<dbReference type="InterPro" id="IPR029056">
    <property type="entry name" value="Ribokinase-like"/>
</dbReference>
<keyword evidence="11 18" id="KW-0413">Isomerase</keyword>
<proteinExistence type="inferred from homology"/>
<comment type="function">
    <text evidence="17">Catalyzes the dehydration of the S-form of NAD(P)HX at the expense of ADP, which is converted to AMP. Together with NAD(P)HX epimerase, which catalyzes the epimerization of the S- and R-forms, the enzyme allows the repair of both epimers of NAD(P)HX, a damaged form of NAD(P)H that is a result of enzymatic or heat-dependent hydration.</text>
</comment>
<feature type="binding site" evidence="18">
    <location>
        <position position="178"/>
    </location>
    <ligand>
        <name>K(+)</name>
        <dbReference type="ChEBI" id="CHEBI:29103"/>
    </ligand>
</feature>
<dbReference type="HAMAP" id="MF_01966">
    <property type="entry name" value="NADHX_epimerase"/>
    <property type="match status" value="1"/>
</dbReference>
<protein>
    <recommendedName>
        <fullName evidence="19">Bifunctional NAD(P)H-hydrate repair enzyme</fullName>
    </recommendedName>
    <alternativeName>
        <fullName evidence="19">Nicotinamide nucleotide repair protein</fullName>
    </alternativeName>
    <domain>
        <recommendedName>
            <fullName evidence="19">ADP-dependent (S)-NAD(P)H-hydrate dehydratase</fullName>
            <ecNumber evidence="19">4.2.1.136</ecNumber>
        </recommendedName>
        <alternativeName>
            <fullName evidence="19">ADP-dependent NAD(P)HX dehydratase</fullName>
        </alternativeName>
    </domain>
    <domain>
        <recommendedName>
            <fullName evidence="19">NAD(P)H-hydrate epimerase</fullName>
            <ecNumber evidence="19">5.1.99.6</ecNumber>
        </recommendedName>
    </domain>
</protein>
<evidence type="ECO:0000259" key="21">
    <source>
        <dbReference type="PROSITE" id="PS51385"/>
    </source>
</evidence>
<evidence type="ECO:0000256" key="9">
    <source>
        <dbReference type="ARBA" id="ARBA00022958"/>
    </source>
</evidence>
<evidence type="ECO:0000256" key="4">
    <source>
        <dbReference type="ARBA" id="ARBA00009524"/>
    </source>
</evidence>
<comment type="subunit">
    <text evidence="17">Homotetramer.</text>
</comment>
<evidence type="ECO:0000256" key="12">
    <source>
        <dbReference type="ARBA" id="ARBA00023239"/>
    </source>
</evidence>
<comment type="function">
    <text evidence="18">Catalyzes the epimerization of the S- and R-forms of NAD(P)HX, a damaged form of NAD(P)H that is a result of enzymatic or heat-dependent hydration. This is a prerequisite for the S-specific NAD(P)H-hydrate dehydratase to allow the repair of both epimers of NAD(P)HX.</text>
</comment>
<keyword evidence="8 17" id="KW-0521">NADP</keyword>
<dbReference type="Proteomes" id="UP001059934">
    <property type="component" value="Chromosome"/>
</dbReference>
<comment type="catalytic activity">
    <reaction evidence="2 18 19">
        <text>(6R)-NADPHX = (6S)-NADPHX</text>
        <dbReference type="Rhea" id="RHEA:32227"/>
        <dbReference type="ChEBI" id="CHEBI:64076"/>
        <dbReference type="ChEBI" id="CHEBI:64077"/>
        <dbReference type="EC" id="5.1.99.6"/>
    </reaction>
</comment>
<dbReference type="Gene3D" id="3.40.50.10260">
    <property type="entry name" value="YjeF N-terminal domain"/>
    <property type="match status" value="1"/>
</dbReference>
<name>A0ABY5TQJ9_9GAMM</name>
<keyword evidence="10 17" id="KW-0520">NAD</keyword>
<dbReference type="PROSITE" id="PS51383">
    <property type="entry name" value="YJEF_C_3"/>
    <property type="match status" value="1"/>
</dbReference>
<evidence type="ECO:0000256" key="10">
    <source>
        <dbReference type="ARBA" id="ARBA00023027"/>
    </source>
</evidence>
<dbReference type="PROSITE" id="PS01050">
    <property type="entry name" value="YJEF_C_2"/>
    <property type="match status" value="1"/>
</dbReference>
<evidence type="ECO:0000313" key="22">
    <source>
        <dbReference type="EMBL" id="UVW34573.1"/>
    </source>
</evidence>
<dbReference type="PIRSF" id="PIRSF017184">
    <property type="entry name" value="Nnr"/>
    <property type="match status" value="1"/>
</dbReference>
<feature type="domain" description="YjeF N-terminal" evidence="21">
    <location>
        <begin position="16"/>
        <end position="232"/>
    </location>
</feature>
<evidence type="ECO:0000256" key="18">
    <source>
        <dbReference type="HAMAP-Rule" id="MF_01966"/>
    </source>
</evidence>
<keyword evidence="23" id="KW-1185">Reference proteome</keyword>
<feature type="binding site" evidence="17">
    <location>
        <position position="277"/>
    </location>
    <ligand>
        <name>(6S)-NADPHX</name>
        <dbReference type="ChEBI" id="CHEBI:64076"/>
    </ligand>
</feature>
<accession>A0ABY5TQJ9</accession>
<comment type="cofactor">
    <cofactor evidence="17">
        <name>Mg(2+)</name>
        <dbReference type="ChEBI" id="CHEBI:18420"/>
    </cofactor>
</comment>
<dbReference type="Pfam" id="PF03853">
    <property type="entry name" value="YjeF_N"/>
    <property type="match status" value="1"/>
</dbReference>
<evidence type="ECO:0000313" key="23">
    <source>
        <dbReference type="Proteomes" id="UP001059934"/>
    </source>
</evidence>
<evidence type="ECO:0000256" key="15">
    <source>
        <dbReference type="ARBA" id="ARBA00048238"/>
    </source>
</evidence>
<evidence type="ECO:0000256" key="11">
    <source>
        <dbReference type="ARBA" id="ARBA00023235"/>
    </source>
</evidence>
<comment type="similarity">
    <text evidence="4 19">In the C-terminal section; belongs to the NnrD/CARKD family.</text>
</comment>